<evidence type="ECO:0000259" key="7">
    <source>
        <dbReference type="Pfam" id="PF08543"/>
    </source>
</evidence>
<keyword evidence="5 6" id="KW-0460">Magnesium</keyword>
<dbReference type="GO" id="GO:0000287">
    <property type="term" value="F:magnesium ion binding"/>
    <property type="evidence" value="ECO:0007669"/>
    <property type="project" value="UniProtKB-UniRule"/>
</dbReference>
<comment type="pathway">
    <text evidence="6">Cofactor metabolism; pyridoxal 5'-phosphate salvage; pyridoxal 5'-phosphate from pyridoxal: step 1/1.</text>
</comment>
<dbReference type="HAMAP" id="MF_01639">
    <property type="entry name" value="PdxY"/>
    <property type="match status" value="1"/>
</dbReference>
<accession>A0A511MWI5</accession>
<feature type="binding site" evidence="6">
    <location>
        <position position="122"/>
    </location>
    <ligand>
        <name>ATP</name>
        <dbReference type="ChEBI" id="CHEBI:30616"/>
    </ligand>
</feature>
<keyword evidence="3 6" id="KW-0418">Kinase</keyword>
<evidence type="ECO:0000256" key="5">
    <source>
        <dbReference type="ARBA" id="ARBA00022842"/>
    </source>
</evidence>
<name>A0A511MWI5_DEIC1</name>
<comment type="caution">
    <text evidence="8">The sequence shown here is derived from an EMBL/GenBank/DDBJ whole genome shotgun (WGS) entry which is preliminary data.</text>
</comment>
<proteinExistence type="inferred from homology"/>
<evidence type="ECO:0000256" key="1">
    <source>
        <dbReference type="ARBA" id="ARBA00022679"/>
    </source>
</evidence>
<dbReference type="InterPro" id="IPR004625">
    <property type="entry name" value="PyrdxlKinase"/>
</dbReference>
<dbReference type="EMBL" id="BJXB01000001">
    <property type="protein sequence ID" value="GEM44537.1"/>
    <property type="molecule type" value="Genomic_DNA"/>
</dbReference>
<evidence type="ECO:0000313" key="9">
    <source>
        <dbReference type="Proteomes" id="UP000321306"/>
    </source>
</evidence>
<dbReference type="EC" id="2.7.1.35" evidence="6"/>
<gene>
    <name evidence="6 8" type="primary">pdxY</name>
    <name evidence="8" type="ORF">DC3_01720</name>
</gene>
<comment type="catalytic activity">
    <reaction evidence="6">
        <text>pyridoxal + ATP = pyridoxal 5'-phosphate + ADP + H(+)</text>
        <dbReference type="Rhea" id="RHEA:10224"/>
        <dbReference type="ChEBI" id="CHEBI:15378"/>
        <dbReference type="ChEBI" id="CHEBI:17310"/>
        <dbReference type="ChEBI" id="CHEBI:30616"/>
        <dbReference type="ChEBI" id="CHEBI:456216"/>
        <dbReference type="ChEBI" id="CHEBI:597326"/>
        <dbReference type="EC" id="2.7.1.35"/>
    </reaction>
</comment>
<comment type="similarity">
    <text evidence="6">Belongs to the pyridoxine kinase family. PdxY subfamily.</text>
</comment>
<dbReference type="InterPro" id="IPR023685">
    <property type="entry name" value="Pyridoxal_kinase_PdxY"/>
</dbReference>
<dbReference type="GO" id="GO:0008478">
    <property type="term" value="F:pyridoxal kinase activity"/>
    <property type="evidence" value="ECO:0007669"/>
    <property type="project" value="UniProtKB-UniRule"/>
</dbReference>
<keyword evidence="2 6" id="KW-0547">Nucleotide-binding</keyword>
<feature type="domain" description="Pyridoxamine kinase/Phosphomethylpyrimidine kinase" evidence="7">
    <location>
        <begin position="44"/>
        <end position="269"/>
    </location>
</feature>
<comment type="caution">
    <text evidence="6">Lacks conserved residue(s) required for the propagation of feature annotation.</text>
</comment>
<organism evidence="8 9">
    <name type="scientific">Deinococcus cellulosilyticus (strain DSM 18568 / NBRC 106333 / KACC 11606 / 5516J-15)</name>
    <dbReference type="NCBI Taxonomy" id="1223518"/>
    <lineage>
        <taxon>Bacteria</taxon>
        <taxon>Thermotogati</taxon>
        <taxon>Deinococcota</taxon>
        <taxon>Deinococci</taxon>
        <taxon>Deinococcales</taxon>
        <taxon>Deinococcaceae</taxon>
        <taxon>Deinococcus</taxon>
    </lineage>
</organism>
<evidence type="ECO:0000256" key="4">
    <source>
        <dbReference type="ARBA" id="ARBA00022840"/>
    </source>
</evidence>
<dbReference type="PANTHER" id="PTHR10534:SF2">
    <property type="entry name" value="PYRIDOXAL KINASE"/>
    <property type="match status" value="1"/>
</dbReference>
<protein>
    <recommendedName>
        <fullName evidence="6">Pyridoxal kinase PdxY</fullName>
        <shortName evidence="6">PL kinase</shortName>
        <ecNumber evidence="6">2.7.1.35</ecNumber>
    </recommendedName>
</protein>
<feature type="binding site" evidence="6">
    <location>
        <position position="159"/>
    </location>
    <ligand>
        <name>ATP</name>
        <dbReference type="ChEBI" id="CHEBI:30616"/>
    </ligand>
</feature>
<dbReference type="InterPro" id="IPR013749">
    <property type="entry name" value="PM/HMP-P_kinase-1"/>
</dbReference>
<keyword evidence="4 6" id="KW-0067">ATP-binding</keyword>
<feature type="binding site" evidence="6">
    <location>
        <position position="237"/>
    </location>
    <ligand>
        <name>substrate</name>
    </ligand>
</feature>
<dbReference type="Gene3D" id="3.40.1190.20">
    <property type="match status" value="1"/>
</dbReference>
<evidence type="ECO:0000256" key="2">
    <source>
        <dbReference type="ARBA" id="ARBA00022741"/>
    </source>
</evidence>
<keyword evidence="9" id="KW-1185">Reference proteome</keyword>
<dbReference type="NCBIfam" id="TIGR00687">
    <property type="entry name" value="pyridox_kin"/>
    <property type="match status" value="1"/>
</dbReference>
<evidence type="ECO:0000313" key="8">
    <source>
        <dbReference type="EMBL" id="GEM44537.1"/>
    </source>
</evidence>
<comment type="subunit">
    <text evidence="6">Homodimer.</text>
</comment>
<dbReference type="Pfam" id="PF08543">
    <property type="entry name" value="Phos_pyr_kin"/>
    <property type="match status" value="1"/>
</dbReference>
<sequence>MLDAMTEVSRQQQNILSIQSWVSFGHVGNAAATFPLQRMGFNVWVVNTVQFSNHTGYGKWKGMVFPPEHVREIIEGISERTSLAECDAVLSGYMGDANTVAAILEAVRRVREANPKALYCCDPVMGDVGRGVFVRPEIPDVMKALAVKAADIVTPNQFELELLTGHTATTLQDILAAVELLRSQIHQDGPRIVMVTSVIREDASKDHIETLAVSDEGAWLVQTPMIPLDPPRNGTGDAIAALFLGNYLKTRDVKSSLENAVSALYALLDLTHQRGTREIQLIAAQEEYVQPSRKFEATPVQKS</sequence>
<dbReference type="CDD" id="cd01173">
    <property type="entry name" value="pyridoxal_pyridoxamine_kinase"/>
    <property type="match status" value="1"/>
</dbReference>
<dbReference type="GO" id="GO:0009443">
    <property type="term" value="P:pyridoxal 5'-phosphate salvage"/>
    <property type="evidence" value="ECO:0007669"/>
    <property type="project" value="UniProtKB-UniRule"/>
</dbReference>
<comment type="function">
    <text evidence="6">Pyridoxal kinase involved in the salvage pathway of pyridoxal 5'-phosphate (PLP). Catalyzes the phosphorylation of pyridoxal to PLP.</text>
</comment>
<keyword evidence="1 6" id="KW-0808">Transferase</keyword>
<evidence type="ECO:0000256" key="6">
    <source>
        <dbReference type="HAMAP-Rule" id="MF_01639"/>
    </source>
</evidence>
<dbReference type="Proteomes" id="UP000321306">
    <property type="component" value="Unassembled WGS sequence"/>
</dbReference>
<dbReference type="GO" id="GO:0005829">
    <property type="term" value="C:cytosol"/>
    <property type="evidence" value="ECO:0007669"/>
    <property type="project" value="TreeGrafter"/>
</dbReference>
<feature type="binding site" evidence="6">
    <location>
        <position position="20"/>
    </location>
    <ligand>
        <name>substrate</name>
    </ligand>
</feature>
<dbReference type="InterPro" id="IPR029056">
    <property type="entry name" value="Ribokinase-like"/>
</dbReference>
<comment type="cofactor">
    <cofactor evidence="6">
        <name>Mg(2+)</name>
        <dbReference type="ChEBI" id="CHEBI:18420"/>
    </cofactor>
</comment>
<dbReference type="NCBIfam" id="NF004398">
    <property type="entry name" value="PRK05756.1"/>
    <property type="match status" value="1"/>
</dbReference>
<dbReference type="GO" id="GO:0005524">
    <property type="term" value="F:ATP binding"/>
    <property type="evidence" value="ECO:0007669"/>
    <property type="project" value="UniProtKB-UniRule"/>
</dbReference>
<reference evidence="8 9" key="1">
    <citation type="submission" date="2019-07" db="EMBL/GenBank/DDBJ databases">
        <title>Whole genome shotgun sequence of Deinococcus cellulosilyticus NBRC 106333.</title>
        <authorList>
            <person name="Hosoyama A."/>
            <person name="Uohara A."/>
            <person name="Ohji S."/>
            <person name="Ichikawa N."/>
        </authorList>
    </citation>
    <scope>NUCLEOTIDE SEQUENCE [LARGE SCALE GENOMIC DNA]</scope>
    <source>
        <strain evidence="8 9">NBRC 106333</strain>
    </source>
</reference>
<dbReference type="UniPathway" id="UPA01068">
    <property type="reaction ID" value="UER00298"/>
</dbReference>
<dbReference type="SUPFAM" id="SSF53613">
    <property type="entry name" value="Ribokinase-like"/>
    <property type="match status" value="1"/>
</dbReference>
<evidence type="ECO:0000256" key="3">
    <source>
        <dbReference type="ARBA" id="ARBA00022777"/>
    </source>
</evidence>
<dbReference type="PANTHER" id="PTHR10534">
    <property type="entry name" value="PYRIDOXAL KINASE"/>
    <property type="match status" value="1"/>
</dbReference>
<dbReference type="AlphaFoldDB" id="A0A511MWI5"/>